<dbReference type="PANTHER" id="PTHR10044">
    <property type="entry name" value="INHIBITOR OF APOPTOSIS"/>
    <property type="match status" value="1"/>
</dbReference>
<dbReference type="Gene3D" id="1.10.1170.10">
    <property type="entry name" value="Inhibitor Of Apoptosis Protein (2mihbC-IAP-1), Chain A"/>
    <property type="match status" value="2"/>
</dbReference>
<comment type="caution">
    <text evidence="1">The sequence shown here is derived from an EMBL/GenBank/DDBJ whole genome shotgun (WGS) entry which is preliminary data.</text>
</comment>
<dbReference type="GO" id="GO:0043066">
    <property type="term" value="P:negative regulation of apoptotic process"/>
    <property type="evidence" value="ECO:0007669"/>
    <property type="project" value="TreeGrafter"/>
</dbReference>
<accession>A0A443Q868</accession>
<proteinExistence type="predicted"/>
<dbReference type="SUPFAM" id="SSF57924">
    <property type="entry name" value="Inhibitor of apoptosis (IAP) repeat"/>
    <property type="match status" value="2"/>
</dbReference>
<dbReference type="GO" id="GO:0043027">
    <property type="term" value="F:cysteine-type endopeptidase inhibitor activity involved in apoptotic process"/>
    <property type="evidence" value="ECO:0007669"/>
    <property type="project" value="TreeGrafter"/>
</dbReference>
<dbReference type="GO" id="GO:0051726">
    <property type="term" value="P:regulation of cell cycle"/>
    <property type="evidence" value="ECO:0007669"/>
    <property type="project" value="TreeGrafter"/>
</dbReference>
<evidence type="ECO:0000313" key="2">
    <source>
        <dbReference type="Proteomes" id="UP000285301"/>
    </source>
</evidence>
<sequence>RSLLSLMPNEITVVPIRNRNSSIAIKDRDLNLNYFFSIMRDENERLYSFEIGNWNIDYINKKELANAGFFYLMNNDRVQCAFCRGVICEWEPGDNPIEEHKKHYPRCPFILGYNVGNVPIDEDPIKGSSDLRGEDVVGNSCEKYSEFLSLNEIFSKIFHLPNLKVVNLDDYNIYLYKKAANPNYTSLTARINSISQNNSLLGNYDIKEIAEAGFYFASLYKCFRCFHCDGSIYNWKLSNNPWLEHAIRFPQCIYVIVMKGPSFLKSCKETYYKDMIADSIRREQTIEDLTINQWMRSEVVCRFKSLIDCPIEVLEAVLRIRWNRNHIPYKSSQDLNMDVFSYLNSINNETNELENDETKSFVNAAAVDANADDESKTNTNVNFLKECAKRSKVNEKSILEQQ</sequence>
<reference evidence="1 2" key="1">
    <citation type="journal article" date="2018" name="Gigascience">
        <title>Genomes of trombidid mites reveal novel predicted allergens and laterally-transferred genes associated with secondary metabolism.</title>
        <authorList>
            <person name="Dong X."/>
            <person name="Chaisiri K."/>
            <person name="Xia D."/>
            <person name="Armstrong S.D."/>
            <person name="Fang Y."/>
            <person name="Donnelly M.J."/>
            <person name="Kadowaki T."/>
            <person name="McGarry J.W."/>
            <person name="Darby A.C."/>
            <person name="Makepeace B.L."/>
        </authorList>
    </citation>
    <scope>NUCLEOTIDE SEQUENCE [LARGE SCALE GENOMIC DNA]</scope>
    <source>
        <strain evidence="1">UoL-WK</strain>
    </source>
</reference>
<dbReference type="OrthoDB" id="6428517at2759"/>
<dbReference type="GO" id="GO:0005737">
    <property type="term" value="C:cytoplasm"/>
    <property type="evidence" value="ECO:0007669"/>
    <property type="project" value="TreeGrafter"/>
</dbReference>
<dbReference type="GO" id="GO:0061630">
    <property type="term" value="F:ubiquitin protein ligase activity"/>
    <property type="evidence" value="ECO:0007669"/>
    <property type="project" value="TreeGrafter"/>
</dbReference>
<feature type="non-terminal residue" evidence="1">
    <location>
        <position position="1"/>
    </location>
</feature>
<dbReference type="GO" id="GO:0031398">
    <property type="term" value="P:positive regulation of protein ubiquitination"/>
    <property type="evidence" value="ECO:0007669"/>
    <property type="project" value="TreeGrafter"/>
</dbReference>
<dbReference type="InterPro" id="IPR050784">
    <property type="entry name" value="IAP"/>
</dbReference>
<dbReference type="Pfam" id="PF00653">
    <property type="entry name" value="BIR"/>
    <property type="match status" value="2"/>
</dbReference>
<feature type="non-terminal residue" evidence="1">
    <location>
        <position position="402"/>
    </location>
</feature>
<protein>
    <submittedName>
        <fullName evidence="1">Baculoviral IAP repeat-containing protein 2-like protein</fullName>
    </submittedName>
</protein>
<organism evidence="1 2">
    <name type="scientific">Dinothrombium tinctorium</name>
    <dbReference type="NCBI Taxonomy" id="1965070"/>
    <lineage>
        <taxon>Eukaryota</taxon>
        <taxon>Metazoa</taxon>
        <taxon>Ecdysozoa</taxon>
        <taxon>Arthropoda</taxon>
        <taxon>Chelicerata</taxon>
        <taxon>Arachnida</taxon>
        <taxon>Acari</taxon>
        <taxon>Acariformes</taxon>
        <taxon>Trombidiformes</taxon>
        <taxon>Prostigmata</taxon>
        <taxon>Anystina</taxon>
        <taxon>Parasitengona</taxon>
        <taxon>Trombidioidea</taxon>
        <taxon>Trombidiidae</taxon>
        <taxon>Dinothrombium</taxon>
    </lineage>
</organism>
<dbReference type="EMBL" id="NCKU01016546">
    <property type="protein sequence ID" value="RWR99177.1"/>
    <property type="molecule type" value="Genomic_DNA"/>
</dbReference>
<dbReference type="CDD" id="cd00022">
    <property type="entry name" value="BIR"/>
    <property type="match status" value="1"/>
</dbReference>
<dbReference type="PROSITE" id="PS50143">
    <property type="entry name" value="BIR_REPEAT_2"/>
    <property type="match status" value="2"/>
</dbReference>
<dbReference type="PANTHER" id="PTHR10044:SF139">
    <property type="entry name" value="DEATH-ASSOCIATED INHIBITOR OF APOPTOSIS 2"/>
    <property type="match status" value="1"/>
</dbReference>
<dbReference type="SMART" id="SM00238">
    <property type="entry name" value="BIR"/>
    <property type="match status" value="2"/>
</dbReference>
<keyword evidence="2" id="KW-1185">Reference proteome</keyword>
<name>A0A443Q868_9ACAR</name>
<dbReference type="STRING" id="1965070.A0A443Q868"/>
<evidence type="ECO:0000313" key="1">
    <source>
        <dbReference type="EMBL" id="RWR99177.1"/>
    </source>
</evidence>
<dbReference type="AlphaFoldDB" id="A0A443Q868"/>
<dbReference type="GO" id="GO:0005634">
    <property type="term" value="C:nucleus"/>
    <property type="evidence" value="ECO:0007669"/>
    <property type="project" value="TreeGrafter"/>
</dbReference>
<dbReference type="Proteomes" id="UP000285301">
    <property type="component" value="Unassembled WGS sequence"/>
</dbReference>
<gene>
    <name evidence="1" type="ORF">B4U79_08985</name>
</gene>
<dbReference type="InterPro" id="IPR001370">
    <property type="entry name" value="BIR_rpt"/>
</dbReference>